<proteinExistence type="predicted"/>
<organism evidence="3 4">
    <name type="scientific">Armillaria tabescens</name>
    <name type="common">Ringless honey mushroom</name>
    <name type="synonym">Agaricus tabescens</name>
    <dbReference type="NCBI Taxonomy" id="1929756"/>
    <lineage>
        <taxon>Eukaryota</taxon>
        <taxon>Fungi</taxon>
        <taxon>Dikarya</taxon>
        <taxon>Basidiomycota</taxon>
        <taxon>Agaricomycotina</taxon>
        <taxon>Agaricomycetes</taxon>
        <taxon>Agaricomycetidae</taxon>
        <taxon>Agaricales</taxon>
        <taxon>Marasmiineae</taxon>
        <taxon>Physalacriaceae</taxon>
        <taxon>Desarmillaria</taxon>
    </lineage>
</organism>
<reference evidence="3" key="1">
    <citation type="submission" date="2023-06" db="EMBL/GenBank/DDBJ databases">
        <authorList>
            <consortium name="Lawrence Berkeley National Laboratory"/>
            <person name="Ahrendt S."/>
            <person name="Sahu N."/>
            <person name="Indic B."/>
            <person name="Wong-Bajracharya J."/>
            <person name="Merenyi Z."/>
            <person name="Ke H.-M."/>
            <person name="Monk M."/>
            <person name="Kocsube S."/>
            <person name="Drula E."/>
            <person name="Lipzen A."/>
            <person name="Balint B."/>
            <person name="Henrissat B."/>
            <person name="Andreopoulos B."/>
            <person name="Martin F.M."/>
            <person name="Harder C.B."/>
            <person name="Rigling D."/>
            <person name="Ford K.L."/>
            <person name="Foster G.D."/>
            <person name="Pangilinan J."/>
            <person name="Papanicolaou A."/>
            <person name="Barry K."/>
            <person name="LaButti K."/>
            <person name="Viragh M."/>
            <person name="Koriabine M."/>
            <person name="Yan M."/>
            <person name="Riley R."/>
            <person name="Champramary S."/>
            <person name="Plett K.L."/>
            <person name="Tsai I.J."/>
            <person name="Slot J."/>
            <person name="Sipos G."/>
            <person name="Plett J."/>
            <person name="Nagy L.G."/>
            <person name="Grigoriev I.V."/>
        </authorList>
    </citation>
    <scope>NUCLEOTIDE SEQUENCE</scope>
    <source>
        <strain evidence="3">CCBAS 213</strain>
    </source>
</reference>
<feature type="compositionally biased region" description="Polar residues" evidence="1">
    <location>
        <begin position="316"/>
        <end position="326"/>
    </location>
</feature>
<dbReference type="GeneID" id="85353259"/>
<evidence type="ECO:0000256" key="2">
    <source>
        <dbReference type="SAM" id="SignalP"/>
    </source>
</evidence>
<evidence type="ECO:0008006" key="5">
    <source>
        <dbReference type="Google" id="ProtNLM"/>
    </source>
</evidence>
<gene>
    <name evidence="3" type="ORF">EV420DRAFT_1480846</name>
</gene>
<dbReference type="Proteomes" id="UP001175211">
    <property type="component" value="Unassembled WGS sequence"/>
</dbReference>
<feature type="region of interest" description="Disordered" evidence="1">
    <location>
        <begin position="54"/>
        <end position="89"/>
    </location>
</feature>
<name>A0AA39KAP6_ARMTA</name>
<sequence length="338" mass="37320">MSSAFYALQMGFTALALLAVHHLWQDRNQNGEGAHHKGKKNYARMCWCKSGRFKGSQGPIEAETKEEQLPTRGGEGHDEDEDEASSSGQKMFEEARTSRCYEDSVRITGGLVWNYAYLDAQAETFVEGYEGLQIVAAFEAPGTSGQSRFYVISTTFLPLCTHAYLELYKGNGTTGMLVNAELSVLDASVINAPTITCWYGKLQARREHSSGLKSKRFEDGSITLKDRHIRTSTRRGSSRGVSQWSDTHDSHTTSSSAVREAIFKAVQESPIHYPKKICNARNSVALADDFRSCLLTYLSRIKDNIVAEAPKPEPRASSSNGGSTVIQDEIAVSDKLQQ</sequence>
<accession>A0AA39KAP6</accession>
<protein>
    <recommendedName>
        <fullName evidence="5">MATH domain-containing protein</fullName>
    </recommendedName>
</protein>
<dbReference type="RefSeq" id="XP_060329688.1">
    <property type="nucleotide sequence ID" value="XM_060469711.1"/>
</dbReference>
<comment type="caution">
    <text evidence="3">The sequence shown here is derived from an EMBL/GenBank/DDBJ whole genome shotgun (WGS) entry which is preliminary data.</text>
</comment>
<feature type="region of interest" description="Disordered" evidence="1">
    <location>
        <begin position="307"/>
        <end position="338"/>
    </location>
</feature>
<feature type="signal peptide" evidence="2">
    <location>
        <begin position="1"/>
        <end position="25"/>
    </location>
</feature>
<dbReference type="AlphaFoldDB" id="A0AA39KAP6"/>
<keyword evidence="2" id="KW-0732">Signal</keyword>
<feature type="region of interest" description="Disordered" evidence="1">
    <location>
        <begin position="228"/>
        <end position="253"/>
    </location>
</feature>
<evidence type="ECO:0000256" key="1">
    <source>
        <dbReference type="SAM" id="MobiDB-lite"/>
    </source>
</evidence>
<evidence type="ECO:0000313" key="4">
    <source>
        <dbReference type="Proteomes" id="UP001175211"/>
    </source>
</evidence>
<feature type="chain" id="PRO_5041292837" description="MATH domain-containing protein" evidence="2">
    <location>
        <begin position="26"/>
        <end position="338"/>
    </location>
</feature>
<feature type="compositionally biased region" description="Basic residues" evidence="1">
    <location>
        <begin position="228"/>
        <end position="237"/>
    </location>
</feature>
<keyword evidence="4" id="KW-1185">Reference proteome</keyword>
<dbReference type="EMBL" id="JAUEPS010000022">
    <property type="protein sequence ID" value="KAK0457373.1"/>
    <property type="molecule type" value="Genomic_DNA"/>
</dbReference>
<evidence type="ECO:0000313" key="3">
    <source>
        <dbReference type="EMBL" id="KAK0457373.1"/>
    </source>
</evidence>